<name>D1C558_SPHTD</name>
<evidence type="ECO:0000313" key="1">
    <source>
        <dbReference type="EMBL" id="ACZ39375.1"/>
    </source>
</evidence>
<dbReference type="AlphaFoldDB" id="D1C558"/>
<keyword evidence="2" id="KW-1185">Reference proteome</keyword>
<dbReference type="EMBL" id="CP001823">
    <property type="protein sequence ID" value="ACZ39375.1"/>
    <property type="molecule type" value="Genomic_DNA"/>
</dbReference>
<proteinExistence type="predicted"/>
<reference evidence="2" key="1">
    <citation type="submission" date="2009-11" db="EMBL/GenBank/DDBJ databases">
        <title>The complete chromosome 1 of Sphaerobacter thermophilus DSM 20745.</title>
        <authorList>
            <person name="Lucas S."/>
            <person name="Copeland A."/>
            <person name="Lapidus A."/>
            <person name="Glavina del Rio T."/>
            <person name="Dalin E."/>
            <person name="Tice H."/>
            <person name="Bruce D."/>
            <person name="Goodwin L."/>
            <person name="Pitluck S."/>
            <person name="Kyrpides N."/>
            <person name="Mavromatis K."/>
            <person name="Ivanova N."/>
            <person name="Mikhailova N."/>
            <person name="LaButti K.M."/>
            <person name="Clum A."/>
            <person name="Sun H.I."/>
            <person name="Brettin T."/>
            <person name="Detter J.C."/>
            <person name="Han C."/>
            <person name="Larimer F."/>
            <person name="Land M."/>
            <person name="Hauser L."/>
            <person name="Markowitz V."/>
            <person name="Cheng J.F."/>
            <person name="Hugenholtz P."/>
            <person name="Woyke T."/>
            <person name="Wu D."/>
            <person name="Steenblock K."/>
            <person name="Schneider S."/>
            <person name="Pukall R."/>
            <person name="Goeker M."/>
            <person name="Klenk H.P."/>
            <person name="Eisen J.A."/>
        </authorList>
    </citation>
    <scope>NUCLEOTIDE SEQUENCE [LARGE SCALE GENOMIC DNA]</scope>
    <source>
        <strain evidence="2">ATCC 49802 / DSM 20745 / S 6022</strain>
    </source>
</reference>
<organism evidence="1 2">
    <name type="scientific">Sphaerobacter thermophilus (strain ATCC 49802 / DSM 20745 / KCCM 41009 / NCIMB 13125 / S 6022)</name>
    <dbReference type="NCBI Taxonomy" id="479434"/>
    <lineage>
        <taxon>Bacteria</taxon>
        <taxon>Pseudomonadati</taxon>
        <taxon>Thermomicrobiota</taxon>
        <taxon>Thermomicrobia</taxon>
        <taxon>Sphaerobacterales</taxon>
        <taxon>Sphaerobacterineae</taxon>
        <taxon>Sphaerobacteraceae</taxon>
        <taxon>Sphaerobacter</taxon>
    </lineage>
</organism>
<reference evidence="1 2" key="2">
    <citation type="journal article" date="2010" name="Stand. Genomic Sci.">
        <title>Complete genome sequence of Desulfohalobium retbaense type strain (HR(100)).</title>
        <authorList>
            <person name="Spring S."/>
            <person name="Nolan M."/>
            <person name="Lapidus A."/>
            <person name="Glavina Del Rio T."/>
            <person name="Copeland A."/>
            <person name="Tice H."/>
            <person name="Cheng J.F."/>
            <person name="Lucas S."/>
            <person name="Land M."/>
            <person name="Chen F."/>
            <person name="Bruce D."/>
            <person name="Goodwin L."/>
            <person name="Pitluck S."/>
            <person name="Ivanova N."/>
            <person name="Mavromatis K."/>
            <person name="Mikhailova N."/>
            <person name="Pati A."/>
            <person name="Chen A."/>
            <person name="Palaniappan K."/>
            <person name="Hauser L."/>
            <person name="Chang Y.J."/>
            <person name="Jeffries C.D."/>
            <person name="Munk C."/>
            <person name="Kiss H."/>
            <person name="Chain P."/>
            <person name="Han C."/>
            <person name="Brettin T."/>
            <person name="Detter J.C."/>
            <person name="Schuler E."/>
            <person name="Goker M."/>
            <person name="Rohde M."/>
            <person name="Bristow J."/>
            <person name="Eisen J.A."/>
            <person name="Markowitz V."/>
            <person name="Hugenholtz P."/>
            <person name="Kyrpides N.C."/>
            <person name="Klenk H.P."/>
        </authorList>
    </citation>
    <scope>NUCLEOTIDE SEQUENCE [LARGE SCALE GENOMIC DNA]</scope>
    <source>
        <strain evidence="2">ATCC 49802 / DSM 20745 / S 6022</strain>
    </source>
</reference>
<dbReference type="InParanoid" id="D1C558"/>
<dbReference type="Proteomes" id="UP000002027">
    <property type="component" value="Chromosome 1"/>
</dbReference>
<protein>
    <submittedName>
        <fullName evidence="1">Uncharacterized protein</fullName>
    </submittedName>
</protein>
<sequence length="176" mass="19584">MAEVLSAPAELDHTAPEMIEQAVAVTARRMHLPTPLAAFARLEANDPTAVSYFRYELARQVAMLLLRYDRNVVALYEEQDVPDGEELAPPEASLYDALRVYVLVEQATHALDHLLEALDRALVGAIAQRFGQPLSRYLQAVVVDPARANLLRPRARGYRPRPALVLARESIAEMSD</sequence>
<accession>D1C558</accession>
<dbReference type="STRING" id="479434.Sthe_1943"/>
<dbReference type="RefSeq" id="WP_012872421.1">
    <property type="nucleotide sequence ID" value="NC_013523.1"/>
</dbReference>
<dbReference type="KEGG" id="sti:Sthe_1943"/>
<dbReference type="HOGENOM" id="CLU_1524201_0_0_0"/>
<evidence type="ECO:0000313" key="2">
    <source>
        <dbReference type="Proteomes" id="UP000002027"/>
    </source>
</evidence>
<gene>
    <name evidence="1" type="ordered locus">Sthe_1943</name>
</gene>